<dbReference type="Pfam" id="PF13360">
    <property type="entry name" value="PQQ_2"/>
    <property type="match status" value="2"/>
</dbReference>
<protein>
    <recommendedName>
        <fullName evidence="2">PKD domain-containing protein</fullName>
    </recommendedName>
</protein>
<dbReference type="InterPro" id="IPR013783">
    <property type="entry name" value="Ig-like_fold"/>
</dbReference>
<dbReference type="PANTHER" id="PTHR34512">
    <property type="entry name" value="CELL SURFACE PROTEIN"/>
    <property type="match status" value="1"/>
</dbReference>
<evidence type="ECO:0000313" key="3">
    <source>
        <dbReference type="EMBL" id="KEO71689.1"/>
    </source>
</evidence>
<dbReference type="SUPFAM" id="SSF50998">
    <property type="entry name" value="Quinoprotein alcohol dehydrogenase-like"/>
    <property type="match status" value="1"/>
</dbReference>
<dbReference type="eggNOG" id="COG3291">
    <property type="taxonomic scope" value="Bacteria"/>
</dbReference>
<dbReference type="eggNOG" id="COG1520">
    <property type="taxonomic scope" value="Bacteria"/>
</dbReference>
<accession>A0A074KS28</accession>
<dbReference type="Gene3D" id="2.40.128.630">
    <property type="match status" value="2"/>
</dbReference>
<dbReference type="CDD" id="cd00146">
    <property type="entry name" value="PKD"/>
    <property type="match status" value="1"/>
</dbReference>
<dbReference type="AlphaFoldDB" id="A0A074KS28"/>
<reference evidence="3 4" key="1">
    <citation type="submission" date="2014-04" db="EMBL/GenBank/DDBJ databases">
        <title>Characterization and application of a salt tolerant electro-active bacterium.</title>
        <authorList>
            <person name="Yang L."/>
            <person name="Wei S."/>
            <person name="Tay Q.X.M."/>
        </authorList>
    </citation>
    <scope>NUCLEOTIDE SEQUENCE [LARGE SCALE GENOMIC DNA]</scope>
    <source>
        <strain evidence="3 4">LY1</strain>
    </source>
</reference>
<dbReference type="RefSeq" id="WP_035079741.1">
    <property type="nucleotide sequence ID" value="NZ_JMIH01000041.1"/>
</dbReference>
<dbReference type="PROSITE" id="PS51257">
    <property type="entry name" value="PROKAR_LIPOPROTEIN"/>
    <property type="match status" value="1"/>
</dbReference>
<dbReference type="SMART" id="SM00089">
    <property type="entry name" value="PKD"/>
    <property type="match status" value="1"/>
</dbReference>
<dbReference type="OrthoDB" id="1490335at2"/>
<evidence type="ECO:0000313" key="4">
    <source>
        <dbReference type="Proteomes" id="UP000027821"/>
    </source>
</evidence>
<dbReference type="InterPro" id="IPR002372">
    <property type="entry name" value="PQQ_rpt_dom"/>
</dbReference>
<evidence type="ECO:0000259" key="2">
    <source>
        <dbReference type="PROSITE" id="PS50093"/>
    </source>
</evidence>
<gene>
    <name evidence="3" type="ORF">EL17_23320</name>
</gene>
<feature type="signal peptide" evidence="1">
    <location>
        <begin position="1"/>
        <end position="23"/>
    </location>
</feature>
<name>A0A074KS28_9BACT</name>
<dbReference type="InterPro" id="IPR018391">
    <property type="entry name" value="PQQ_b-propeller_rpt"/>
</dbReference>
<dbReference type="EMBL" id="JMIH01000041">
    <property type="protein sequence ID" value="KEO71689.1"/>
    <property type="molecule type" value="Genomic_DNA"/>
</dbReference>
<evidence type="ECO:0000256" key="1">
    <source>
        <dbReference type="SAM" id="SignalP"/>
    </source>
</evidence>
<dbReference type="InterPro" id="IPR011047">
    <property type="entry name" value="Quinoprotein_ADH-like_sf"/>
</dbReference>
<dbReference type="Pfam" id="PF18911">
    <property type="entry name" value="PKD_4"/>
    <property type="match status" value="1"/>
</dbReference>
<dbReference type="PANTHER" id="PTHR34512:SF30">
    <property type="entry name" value="OUTER MEMBRANE PROTEIN ASSEMBLY FACTOR BAMB"/>
    <property type="match status" value="1"/>
</dbReference>
<keyword evidence="4" id="KW-1185">Reference proteome</keyword>
<feature type="chain" id="PRO_5001697531" description="PKD domain-containing protein" evidence="1">
    <location>
        <begin position="24"/>
        <end position="495"/>
    </location>
</feature>
<feature type="domain" description="PKD" evidence="2">
    <location>
        <begin position="58"/>
        <end position="113"/>
    </location>
</feature>
<keyword evidence="1" id="KW-0732">Signal</keyword>
<dbReference type="SUPFAM" id="SSF49299">
    <property type="entry name" value="PKD domain"/>
    <property type="match status" value="1"/>
</dbReference>
<dbReference type="SMART" id="SM00564">
    <property type="entry name" value="PQQ"/>
    <property type="match status" value="5"/>
</dbReference>
<proteinExistence type="predicted"/>
<dbReference type="InterPro" id="IPR035986">
    <property type="entry name" value="PKD_dom_sf"/>
</dbReference>
<dbReference type="Gene3D" id="2.40.10.480">
    <property type="match status" value="1"/>
</dbReference>
<dbReference type="Proteomes" id="UP000027821">
    <property type="component" value="Unassembled WGS sequence"/>
</dbReference>
<dbReference type="PROSITE" id="PS50093">
    <property type="entry name" value="PKD"/>
    <property type="match status" value="1"/>
</dbReference>
<dbReference type="Gene3D" id="2.60.40.10">
    <property type="entry name" value="Immunoglobulins"/>
    <property type="match status" value="1"/>
</dbReference>
<comment type="caution">
    <text evidence="3">The sequence shown here is derived from an EMBL/GenBank/DDBJ whole genome shotgun (WGS) entry which is preliminary data.</text>
</comment>
<dbReference type="InterPro" id="IPR022409">
    <property type="entry name" value="PKD/Chitinase_dom"/>
</dbReference>
<sequence length="495" mass="51763">MKTRYYKLFFISLLLGAAFYACTEDEFGDMLPPSAEFNFTPALPIEGQEMLFYADPTEGSGAITSWQWDFSDGSTAAKRNPYHTFQQAGTYEVMLTVGNAAGAVHQFKRSVVVSPPPKEFVGELVWSFTNNTTVSNINEGSNKPAIAEDGTIYYIEGNAAAQSKMVAVTDEGSTAVLKWATVLGNQVSNAPSIGPDGNVYINTWAANRAIAKVDGGSGAILWSGSVGTGVSNNTPAIDAQGNVYHGSRQQGSNGGAFSWSPSGEKRWEITGVGAFYAAPVISKDGQTVYFLNTNEGKIWAVNAADGTSKWSESVGPGSGTHGTSLSMDADGTVYYTTNAHVVAIRDDGATGAIKWAAAVTGAAQSGVVIGPNGDLYTGSGAGLLSLNPTNGEINWTYDMQTTESVPAVDIDGNIYIGSTDGKLVVVNSEGLLSKEFSLGTGAVNSPVITGDGTVYVEGLDGTAIKLHKIAVMESGPAVSPWPMKGKNLKNTSLAD</sequence>
<dbReference type="STRING" id="1048983.EL17_23320"/>
<dbReference type="InterPro" id="IPR000601">
    <property type="entry name" value="PKD_dom"/>
</dbReference>
<organism evidence="3 4">
    <name type="scientific">Anditalea andensis</name>
    <dbReference type="NCBI Taxonomy" id="1048983"/>
    <lineage>
        <taxon>Bacteria</taxon>
        <taxon>Pseudomonadati</taxon>
        <taxon>Bacteroidota</taxon>
        <taxon>Cytophagia</taxon>
        <taxon>Cytophagales</taxon>
        <taxon>Cytophagaceae</taxon>
        <taxon>Anditalea</taxon>
    </lineage>
</organism>